<feature type="transmembrane region" description="Helical" evidence="5">
    <location>
        <begin position="34"/>
        <end position="55"/>
    </location>
</feature>
<dbReference type="Pfam" id="PF05154">
    <property type="entry name" value="TM2"/>
    <property type="match status" value="1"/>
</dbReference>
<evidence type="ECO:0000256" key="1">
    <source>
        <dbReference type="ARBA" id="ARBA00004141"/>
    </source>
</evidence>
<comment type="caution">
    <text evidence="7">The sequence shown here is derived from an EMBL/GenBank/DDBJ whole genome shotgun (WGS) entry which is preliminary data.</text>
</comment>
<dbReference type="GO" id="GO:0016020">
    <property type="term" value="C:membrane"/>
    <property type="evidence" value="ECO:0007669"/>
    <property type="project" value="UniProtKB-SubCell"/>
</dbReference>
<dbReference type="EMBL" id="MRCC01000003">
    <property type="protein sequence ID" value="OKH28493.1"/>
    <property type="molecule type" value="Genomic_DNA"/>
</dbReference>
<evidence type="ECO:0000313" key="8">
    <source>
        <dbReference type="Proteomes" id="UP000185984"/>
    </source>
</evidence>
<comment type="subcellular location">
    <subcellularLocation>
        <location evidence="1">Membrane</location>
        <topology evidence="1">Multi-pass membrane protein</topology>
    </subcellularLocation>
</comment>
<evidence type="ECO:0000256" key="5">
    <source>
        <dbReference type="SAM" id="Phobius"/>
    </source>
</evidence>
<dbReference type="Proteomes" id="UP000185984">
    <property type="component" value="Unassembled WGS sequence"/>
</dbReference>
<proteinExistence type="predicted"/>
<feature type="transmembrane region" description="Helical" evidence="5">
    <location>
        <begin position="7"/>
        <end position="28"/>
    </location>
</feature>
<evidence type="ECO:0000256" key="2">
    <source>
        <dbReference type="ARBA" id="ARBA00022692"/>
    </source>
</evidence>
<evidence type="ECO:0000256" key="4">
    <source>
        <dbReference type="ARBA" id="ARBA00023136"/>
    </source>
</evidence>
<reference evidence="7 8" key="1">
    <citation type="submission" date="2016-11" db="EMBL/GenBank/DDBJ databases">
        <title>Draft Genome Sequences of Nine Cyanobacterial Strains from Diverse Habitats.</title>
        <authorList>
            <person name="Zhu T."/>
            <person name="Hou S."/>
            <person name="Lu X."/>
            <person name="Hess W.R."/>
        </authorList>
    </citation>
    <scope>NUCLEOTIDE SEQUENCE [LARGE SCALE GENOMIC DNA]</scope>
    <source>
        <strain evidence="7 8">5.2 s.c.1</strain>
    </source>
</reference>
<evidence type="ECO:0000313" key="7">
    <source>
        <dbReference type="EMBL" id="OKH28493.1"/>
    </source>
</evidence>
<keyword evidence="2 5" id="KW-0812">Transmembrane</keyword>
<protein>
    <recommendedName>
        <fullName evidence="6">TM2 domain-containing protein</fullName>
    </recommendedName>
</protein>
<gene>
    <name evidence="7" type="ORF">NIES1031_04460</name>
</gene>
<sequence>MQQVNSGVAYLLWCLCFLGICGGQRFYTGHMTSGLVYLFTFGFLGVGQLIDLAFIPSMVNRRNIYLRGLHAQQSLELNIGNIPRQQKFQANASPSTAHSPMQKLLLAAKKNGGQLSIAQAAMYTGLDPKEAKKLLQEAEKVGCAEICNDPVTGAIRYRFDI</sequence>
<dbReference type="STRING" id="247279.NIES1031_04460"/>
<dbReference type="InterPro" id="IPR007829">
    <property type="entry name" value="TM2"/>
</dbReference>
<evidence type="ECO:0000259" key="6">
    <source>
        <dbReference type="Pfam" id="PF05154"/>
    </source>
</evidence>
<dbReference type="OrthoDB" id="472871at2"/>
<accession>A0A1U7HXZ8</accession>
<keyword evidence="8" id="KW-1185">Reference proteome</keyword>
<feature type="domain" description="TM2" evidence="6">
    <location>
        <begin position="3"/>
        <end position="52"/>
    </location>
</feature>
<keyword evidence="4 5" id="KW-0472">Membrane</keyword>
<organism evidence="7 8">
    <name type="scientific">Chroogloeocystis siderophila 5.2 s.c.1</name>
    <dbReference type="NCBI Taxonomy" id="247279"/>
    <lineage>
        <taxon>Bacteria</taxon>
        <taxon>Bacillati</taxon>
        <taxon>Cyanobacteriota</taxon>
        <taxon>Cyanophyceae</taxon>
        <taxon>Oscillatoriophycideae</taxon>
        <taxon>Chroococcales</taxon>
        <taxon>Chroococcaceae</taxon>
        <taxon>Chroogloeocystis</taxon>
    </lineage>
</organism>
<keyword evidence="3 5" id="KW-1133">Transmembrane helix</keyword>
<dbReference type="AlphaFoldDB" id="A0A1U7HXZ8"/>
<dbReference type="RefSeq" id="WP_073548290.1">
    <property type="nucleotide sequence ID" value="NZ_CAWMVK010000023.1"/>
</dbReference>
<evidence type="ECO:0000256" key="3">
    <source>
        <dbReference type="ARBA" id="ARBA00022989"/>
    </source>
</evidence>
<dbReference type="InterPro" id="IPR050932">
    <property type="entry name" value="TM2D1-3-like"/>
</dbReference>
<dbReference type="PANTHER" id="PTHR21016">
    <property type="entry name" value="BETA-AMYLOID BINDING PROTEIN-RELATED"/>
    <property type="match status" value="1"/>
</dbReference>
<dbReference type="PANTHER" id="PTHR21016:SF25">
    <property type="entry name" value="TM2 DOMAIN-CONTAINING PROTEIN DDB_G0277895-RELATED"/>
    <property type="match status" value="1"/>
</dbReference>
<name>A0A1U7HXZ8_9CHRO</name>